<keyword evidence="4" id="KW-1185">Reference proteome</keyword>
<dbReference type="Pfam" id="PF01478">
    <property type="entry name" value="Peptidase_A24"/>
    <property type="match status" value="1"/>
</dbReference>
<feature type="transmembrane region" description="Helical" evidence="1">
    <location>
        <begin position="153"/>
        <end position="180"/>
    </location>
</feature>
<feature type="transmembrane region" description="Helical" evidence="1">
    <location>
        <begin position="6"/>
        <end position="27"/>
    </location>
</feature>
<gene>
    <name evidence="3" type="ORF">ACFSYJ_22045</name>
</gene>
<feature type="transmembrane region" description="Helical" evidence="1">
    <location>
        <begin position="39"/>
        <end position="67"/>
    </location>
</feature>
<accession>A0ABW5GKB8</accession>
<reference evidence="4" key="1">
    <citation type="journal article" date="2019" name="Int. J. Syst. Evol. Microbiol.">
        <title>The Global Catalogue of Microorganisms (GCM) 10K type strain sequencing project: providing services to taxonomists for standard genome sequencing and annotation.</title>
        <authorList>
            <consortium name="The Broad Institute Genomics Platform"/>
            <consortium name="The Broad Institute Genome Sequencing Center for Infectious Disease"/>
            <person name="Wu L."/>
            <person name="Ma J."/>
        </authorList>
    </citation>
    <scope>NUCLEOTIDE SEQUENCE [LARGE SCALE GENOMIC DNA]</scope>
    <source>
        <strain evidence="4">CGMCC 4.7643</strain>
    </source>
</reference>
<organism evidence="3 4">
    <name type="scientific">Amycolatopsis samaneae</name>
    <dbReference type="NCBI Taxonomy" id="664691"/>
    <lineage>
        <taxon>Bacteria</taxon>
        <taxon>Bacillati</taxon>
        <taxon>Actinomycetota</taxon>
        <taxon>Actinomycetes</taxon>
        <taxon>Pseudonocardiales</taxon>
        <taxon>Pseudonocardiaceae</taxon>
        <taxon>Amycolatopsis</taxon>
    </lineage>
</organism>
<keyword evidence="3" id="KW-0378">Hydrolase</keyword>
<sequence>MTALEHAVVGVGIGLALTPLTILIARATATAGLRRRHHVALAVTTAAAGAAVATWPHAAIVLGALVVVAGVPAATVDVLEHRIPNRLSLLLAVAAVLAVSFTAWLEGALAPWGRALAGGAIWGGLLLLSFLITATPGPGDVKLAPSLGMVLGWFGWTWLAAGIVLTYLIAALLGLAGVVAGRLRLRGGRIPLGPPMVAATLHAATAAALTQPH</sequence>
<keyword evidence="1" id="KW-0472">Membrane</keyword>
<keyword evidence="1" id="KW-0812">Transmembrane</keyword>
<dbReference type="InterPro" id="IPR000045">
    <property type="entry name" value="Prepilin_IV_endopep_pep"/>
</dbReference>
<evidence type="ECO:0000313" key="4">
    <source>
        <dbReference type="Proteomes" id="UP001597419"/>
    </source>
</evidence>
<name>A0ABW5GKB8_9PSEU</name>
<dbReference type="EMBL" id="JBHUKU010000012">
    <property type="protein sequence ID" value="MFD2461302.1"/>
    <property type="molecule type" value="Genomic_DNA"/>
</dbReference>
<feature type="domain" description="Prepilin type IV endopeptidase peptidase" evidence="2">
    <location>
        <begin position="71"/>
        <end position="176"/>
    </location>
</feature>
<dbReference type="Gene3D" id="1.20.120.1220">
    <property type="match status" value="1"/>
</dbReference>
<feature type="transmembrane region" description="Helical" evidence="1">
    <location>
        <begin position="87"/>
        <end position="105"/>
    </location>
</feature>
<evidence type="ECO:0000259" key="2">
    <source>
        <dbReference type="Pfam" id="PF01478"/>
    </source>
</evidence>
<evidence type="ECO:0000256" key="1">
    <source>
        <dbReference type="SAM" id="Phobius"/>
    </source>
</evidence>
<dbReference type="GO" id="GO:0004190">
    <property type="term" value="F:aspartic-type endopeptidase activity"/>
    <property type="evidence" value="ECO:0007669"/>
    <property type="project" value="UniProtKB-EC"/>
</dbReference>
<proteinExistence type="predicted"/>
<feature type="transmembrane region" description="Helical" evidence="1">
    <location>
        <begin position="112"/>
        <end position="133"/>
    </location>
</feature>
<dbReference type="EC" id="3.4.23.43" evidence="3"/>
<dbReference type="Proteomes" id="UP001597419">
    <property type="component" value="Unassembled WGS sequence"/>
</dbReference>
<protein>
    <submittedName>
        <fullName evidence="3">Prepilin peptidase</fullName>
        <ecNumber evidence="3">3.4.23.43</ecNumber>
    </submittedName>
</protein>
<comment type="caution">
    <text evidence="3">The sequence shown here is derived from an EMBL/GenBank/DDBJ whole genome shotgun (WGS) entry which is preliminary data.</text>
</comment>
<keyword evidence="1" id="KW-1133">Transmembrane helix</keyword>
<evidence type="ECO:0000313" key="3">
    <source>
        <dbReference type="EMBL" id="MFD2461302.1"/>
    </source>
</evidence>
<dbReference type="RefSeq" id="WP_345408825.1">
    <property type="nucleotide sequence ID" value="NZ_BAABHG010000031.1"/>
</dbReference>